<organism evidence="3 4">
    <name type="scientific">Maribacter litoralis</name>
    <dbReference type="NCBI Taxonomy" id="2059726"/>
    <lineage>
        <taxon>Bacteria</taxon>
        <taxon>Pseudomonadati</taxon>
        <taxon>Bacteroidota</taxon>
        <taxon>Flavobacteriia</taxon>
        <taxon>Flavobacteriales</taxon>
        <taxon>Flavobacteriaceae</taxon>
        <taxon>Maribacter</taxon>
    </lineage>
</organism>
<dbReference type="InterPro" id="IPR046947">
    <property type="entry name" value="LytR-like"/>
</dbReference>
<evidence type="ECO:0000256" key="1">
    <source>
        <dbReference type="SAM" id="Phobius"/>
    </source>
</evidence>
<dbReference type="EMBL" id="CABWLR010000006">
    <property type="protein sequence ID" value="VXC14150.1"/>
    <property type="molecule type" value="Genomic_DNA"/>
</dbReference>
<feature type="transmembrane region" description="Helical" evidence="1">
    <location>
        <begin position="16"/>
        <end position="34"/>
    </location>
</feature>
<dbReference type="GO" id="GO:0000156">
    <property type="term" value="F:phosphorelay response regulator activity"/>
    <property type="evidence" value="ECO:0007669"/>
    <property type="project" value="InterPro"/>
</dbReference>
<dbReference type="Gene3D" id="2.40.50.1020">
    <property type="entry name" value="LytTr DNA-binding domain"/>
    <property type="match status" value="1"/>
</dbReference>
<keyword evidence="1" id="KW-0472">Membrane</keyword>
<dbReference type="AlphaFoldDB" id="A0A653W5P6"/>
<keyword evidence="1" id="KW-0812">Transmembrane</keyword>
<dbReference type="InterPro" id="IPR007492">
    <property type="entry name" value="LytTR_DNA-bd_dom"/>
</dbReference>
<keyword evidence="1" id="KW-1133">Transmembrane helix</keyword>
<name>A0A653W5P6_9FLAO</name>
<dbReference type="GO" id="GO:0003677">
    <property type="term" value="F:DNA binding"/>
    <property type="evidence" value="ECO:0007669"/>
    <property type="project" value="UniProtKB-KW"/>
</dbReference>
<reference evidence="3 4" key="1">
    <citation type="submission" date="2019-10" db="EMBL/GenBank/DDBJ databases">
        <authorList>
            <person name="Karimi E."/>
        </authorList>
    </citation>
    <scope>NUCLEOTIDE SEQUENCE [LARGE SCALE GENOMIC DNA]</scope>
    <source>
        <strain evidence="3">Maribacter sp. 151</strain>
    </source>
</reference>
<sequence length="279" mass="32699">MISFNKTIAYTKNWKYTFIIALILGAFVPLLLITLEPFDNSNSFSFKYAILLGYAICIAIPLVILHPFENYIYEKQTNRWFVINEFFYILLSLLVIFLFSFFYHFIIIRNQTSISIELIWSFVKFFCLPFTPIVVPLWLYLRSKYGIIEVPLYDEKKLEKSKSITITGTNKSEVLTISESDFIYAKAQQNYVDVYFDTESGTQQKTLRSTLSNIMKQLPNAWQVHRSYLVNLDYLKSIEGNARKRSIRLSQTEEDIPISQMYYKALSARLSNSSQKLQD</sequence>
<keyword evidence="3" id="KW-0238">DNA-binding</keyword>
<proteinExistence type="predicted"/>
<dbReference type="Proteomes" id="UP000430202">
    <property type="component" value="Unassembled WGS sequence"/>
</dbReference>
<dbReference type="RefSeq" id="WP_159303827.1">
    <property type="nucleotide sequence ID" value="NZ_LR733271.1"/>
</dbReference>
<feature type="transmembrane region" description="Helical" evidence="1">
    <location>
        <begin position="118"/>
        <end position="141"/>
    </location>
</feature>
<feature type="domain" description="HTH LytTR-type" evidence="2">
    <location>
        <begin position="166"/>
        <end position="272"/>
    </location>
</feature>
<keyword evidence="4" id="KW-1185">Reference proteome</keyword>
<dbReference type="Pfam" id="PF04397">
    <property type="entry name" value="LytTR"/>
    <property type="match status" value="1"/>
</dbReference>
<evidence type="ECO:0000313" key="4">
    <source>
        <dbReference type="Proteomes" id="UP000430202"/>
    </source>
</evidence>
<evidence type="ECO:0000259" key="2">
    <source>
        <dbReference type="PROSITE" id="PS50930"/>
    </source>
</evidence>
<accession>A0A653W5P6</accession>
<dbReference type="PANTHER" id="PTHR37299:SF1">
    <property type="entry name" value="STAGE 0 SPORULATION PROTEIN A HOMOLOG"/>
    <property type="match status" value="1"/>
</dbReference>
<dbReference type="SMART" id="SM00850">
    <property type="entry name" value="LytTR"/>
    <property type="match status" value="1"/>
</dbReference>
<feature type="transmembrane region" description="Helical" evidence="1">
    <location>
        <begin position="86"/>
        <end position="106"/>
    </location>
</feature>
<dbReference type="PROSITE" id="PS50930">
    <property type="entry name" value="HTH_LYTTR"/>
    <property type="match status" value="1"/>
</dbReference>
<feature type="transmembrane region" description="Helical" evidence="1">
    <location>
        <begin position="46"/>
        <end position="65"/>
    </location>
</feature>
<evidence type="ECO:0000313" key="3">
    <source>
        <dbReference type="EMBL" id="VXC14150.1"/>
    </source>
</evidence>
<dbReference type="PANTHER" id="PTHR37299">
    <property type="entry name" value="TRANSCRIPTIONAL REGULATOR-RELATED"/>
    <property type="match status" value="1"/>
</dbReference>
<gene>
    <name evidence="3" type="ORF">MARI151_60156</name>
</gene>
<protein>
    <submittedName>
        <fullName evidence="3">LytTr DNA-binding domain-containing protein</fullName>
    </submittedName>
</protein>